<organism evidence="1 2">
    <name type="scientific">Arctium lappa</name>
    <name type="common">Greater burdock</name>
    <name type="synonym">Lappa major</name>
    <dbReference type="NCBI Taxonomy" id="4217"/>
    <lineage>
        <taxon>Eukaryota</taxon>
        <taxon>Viridiplantae</taxon>
        <taxon>Streptophyta</taxon>
        <taxon>Embryophyta</taxon>
        <taxon>Tracheophyta</taxon>
        <taxon>Spermatophyta</taxon>
        <taxon>Magnoliopsida</taxon>
        <taxon>eudicotyledons</taxon>
        <taxon>Gunneridae</taxon>
        <taxon>Pentapetalae</taxon>
        <taxon>asterids</taxon>
        <taxon>campanulids</taxon>
        <taxon>Asterales</taxon>
        <taxon>Asteraceae</taxon>
        <taxon>Carduoideae</taxon>
        <taxon>Cardueae</taxon>
        <taxon>Arctiinae</taxon>
        <taxon>Arctium</taxon>
    </lineage>
</organism>
<evidence type="ECO:0000313" key="2">
    <source>
        <dbReference type="Proteomes" id="UP001055879"/>
    </source>
</evidence>
<dbReference type="EMBL" id="CM042063">
    <property type="protein sequence ID" value="KAI3668247.1"/>
    <property type="molecule type" value="Genomic_DNA"/>
</dbReference>
<evidence type="ECO:0000313" key="1">
    <source>
        <dbReference type="EMBL" id="KAI3668247.1"/>
    </source>
</evidence>
<reference evidence="2" key="1">
    <citation type="journal article" date="2022" name="Mol. Ecol. Resour.">
        <title>The genomes of chicory, endive, great burdock and yacon provide insights into Asteraceae palaeo-polyploidization history and plant inulin production.</title>
        <authorList>
            <person name="Fan W."/>
            <person name="Wang S."/>
            <person name="Wang H."/>
            <person name="Wang A."/>
            <person name="Jiang F."/>
            <person name="Liu H."/>
            <person name="Zhao H."/>
            <person name="Xu D."/>
            <person name="Zhang Y."/>
        </authorList>
    </citation>
    <scope>NUCLEOTIDE SEQUENCE [LARGE SCALE GENOMIC DNA]</scope>
    <source>
        <strain evidence="2">cv. Niubang</strain>
    </source>
</reference>
<proteinExistence type="predicted"/>
<protein>
    <submittedName>
        <fullName evidence="1">Uncharacterized protein</fullName>
    </submittedName>
</protein>
<accession>A0ACB8XKY7</accession>
<reference evidence="1 2" key="2">
    <citation type="journal article" date="2022" name="Mol. Ecol. Resour.">
        <title>The genomes of chicory, endive, great burdock and yacon provide insights into Asteraceae paleo-polyploidization history and plant inulin production.</title>
        <authorList>
            <person name="Fan W."/>
            <person name="Wang S."/>
            <person name="Wang H."/>
            <person name="Wang A."/>
            <person name="Jiang F."/>
            <person name="Liu H."/>
            <person name="Zhao H."/>
            <person name="Xu D."/>
            <person name="Zhang Y."/>
        </authorList>
    </citation>
    <scope>NUCLEOTIDE SEQUENCE [LARGE SCALE GENOMIC DNA]</scope>
    <source>
        <strain evidence="2">cv. Niubang</strain>
    </source>
</reference>
<comment type="caution">
    <text evidence="1">The sequence shown here is derived from an EMBL/GenBank/DDBJ whole genome shotgun (WGS) entry which is preliminary data.</text>
</comment>
<name>A0ACB8XKY7_ARCLA</name>
<keyword evidence="2" id="KW-1185">Reference proteome</keyword>
<dbReference type="Proteomes" id="UP001055879">
    <property type="component" value="Linkage Group LG17"/>
</dbReference>
<sequence length="162" mass="18158">MKTSHLLLFNIHCRKPHNRCRNLSAQLHLLCLIKDGSWGLREDTTMDGLGAQAMEKELTVRAFNSQYCVGCCSDKSAHTPPFPLLRGPDGNRYSSGLIARASSTFLHQRTAFALGPWPIIYRGSSADTLQRLEAVHQQLDAPLRTFRARIQLSQYLVIPTVP</sequence>
<gene>
    <name evidence="1" type="ORF">L6452_43324</name>
</gene>